<dbReference type="EMBL" id="PSYR01000001">
    <property type="protein sequence ID" value="RCN59563.1"/>
    <property type="molecule type" value="Genomic_DNA"/>
</dbReference>
<evidence type="ECO:0000313" key="8">
    <source>
        <dbReference type="Proteomes" id="UP000253250"/>
    </source>
</evidence>
<dbReference type="AlphaFoldDB" id="A0A368HJP1"/>
<dbReference type="InterPro" id="IPR014438">
    <property type="entry name" value="Glucan_biosyn_MdoG/MdoD"/>
</dbReference>
<evidence type="ECO:0000259" key="6">
    <source>
        <dbReference type="Pfam" id="PF04349"/>
    </source>
</evidence>
<evidence type="ECO:0000256" key="2">
    <source>
        <dbReference type="ARBA" id="ARBA00005001"/>
    </source>
</evidence>
<dbReference type="InterPro" id="IPR014756">
    <property type="entry name" value="Ig_E-set"/>
</dbReference>
<evidence type="ECO:0000256" key="3">
    <source>
        <dbReference type="ARBA" id="ARBA00009284"/>
    </source>
</evidence>
<dbReference type="SUPFAM" id="SSF81296">
    <property type="entry name" value="E set domains"/>
    <property type="match status" value="1"/>
</dbReference>
<dbReference type="PANTHER" id="PTHR30504">
    <property type="entry name" value="GLUCANS BIOSYNTHESIS PROTEIN"/>
    <property type="match status" value="1"/>
</dbReference>
<dbReference type="PANTHER" id="PTHR30504:SF4">
    <property type="entry name" value="GLUCANS BIOSYNTHESIS PROTEIN G"/>
    <property type="match status" value="1"/>
</dbReference>
<evidence type="ECO:0000256" key="4">
    <source>
        <dbReference type="ARBA" id="ARBA00015376"/>
    </source>
</evidence>
<organism evidence="7 8">
    <name type="scientific">Acidiferrobacter thiooxydans</name>
    <dbReference type="NCBI Taxonomy" id="163359"/>
    <lineage>
        <taxon>Bacteria</taxon>
        <taxon>Pseudomonadati</taxon>
        <taxon>Pseudomonadota</taxon>
        <taxon>Gammaproteobacteria</taxon>
        <taxon>Acidiferrobacterales</taxon>
        <taxon>Acidiferrobacteraceae</taxon>
        <taxon>Acidiferrobacter</taxon>
    </lineage>
</organism>
<proteinExistence type="inferred from homology"/>
<comment type="caution">
    <text evidence="7">The sequence shown here is derived from an EMBL/GenBank/DDBJ whole genome shotgun (WGS) entry which is preliminary data.</text>
</comment>
<keyword evidence="5" id="KW-0574">Periplasm</keyword>
<dbReference type="Gene3D" id="2.70.98.10">
    <property type="match status" value="1"/>
</dbReference>
<accession>A0A368HJP1</accession>
<sequence>MGFAHAARAVLASRRHDTGRSADTAAGRPDAPVASCSVFKIQGGIVGRQSFWPMMVIGAAAVALTGCATTGAVRKVALEAKKADEKGRQALAAVKALRRERQTSDQAFAQAIAQIAGEQQQLAQGLGRLRAQERQTMHRVAPKVAPRPAAITKAAADAFFGQVVARARALAAAPYKAPAQVSKGLRKLDFSQYSKISYAGRVPGWPVGTPFHIQLYPAGYLFTWPETIHIMSGARRITPQLPITVAGDPKLAARLPKTIPPAGFSAFTGFGKGPPVDEFLSVLGASYFRAVGAGQSWGLSARGVAVDTALPHRAEEFPYFREFWVFASHPGARHLAFCGLLDSPSLTGAYRFVVRPGADTVVDVKEVLFERQHVQRLGIAPLTSMFLQGRFSHRRFDPMIRSAHDSDGLAVALPNDGRLWWPLRDPKRIAIYRFPETNPGGFGLMQRARRAGDYRAYGMHYERRPNAWVTPEGNWGPGHLLLVELPTTTQTNDNISAFWVPKNQPPALTPMTFHYRINWTGDDPRGAHLGYVTAWRRAPRPAHTQTYVIDFKGPVLARLSPAALAPVVHAYGPARVVNPWLTRNAAGDIRMQFGVVRTGSAPVTIHAALVHGGERVTETWANALPATG</sequence>
<dbReference type="OrthoDB" id="335750at2"/>
<dbReference type="Proteomes" id="UP000253250">
    <property type="component" value="Unassembled WGS sequence"/>
</dbReference>
<evidence type="ECO:0000256" key="5">
    <source>
        <dbReference type="ARBA" id="ARBA00022764"/>
    </source>
</evidence>
<comment type="subcellular location">
    <subcellularLocation>
        <location evidence="1">Periplasm</location>
    </subcellularLocation>
</comment>
<dbReference type="Gene3D" id="2.60.40.10">
    <property type="entry name" value="Immunoglobulins"/>
    <property type="match status" value="1"/>
</dbReference>
<keyword evidence="8" id="KW-1185">Reference proteome</keyword>
<dbReference type="InterPro" id="IPR011013">
    <property type="entry name" value="Gal_mutarotase_sf_dom"/>
</dbReference>
<reference evidence="7 8" key="1">
    <citation type="submission" date="2018-02" db="EMBL/GenBank/DDBJ databases">
        <title>Insights into the biology of acidophilic members of the Acidiferrobacteraceae family derived from comparative genomic analyses.</title>
        <authorList>
            <person name="Issotta F."/>
            <person name="Thyssen C."/>
            <person name="Mena C."/>
            <person name="Moya A."/>
            <person name="Bellenberg S."/>
            <person name="Sproer C."/>
            <person name="Covarrubias P.C."/>
            <person name="Sand W."/>
            <person name="Quatrini R."/>
            <person name="Vera M."/>
        </authorList>
    </citation>
    <scope>NUCLEOTIDE SEQUENCE [LARGE SCALE GENOMIC DNA]</scope>
    <source>
        <strain evidence="8">m-1</strain>
    </source>
</reference>
<dbReference type="GO" id="GO:0051274">
    <property type="term" value="P:beta-glucan biosynthetic process"/>
    <property type="evidence" value="ECO:0007669"/>
    <property type="project" value="TreeGrafter"/>
</dbReference>
<comment type="pathway">
    <text evidence="2">Glycan metabolism; osmoregulated periplasmic glucan (OPG) biosynthesis.</text>
</comment>
<dbReference type="UniPathway" id="UPA00637"/>
<dbReference type="GO" id="GO:0030288">
    <property type="term" value="C:outer membrane-bounded periplasmic space"/>
    <property type="evidence" value="ECO:0007669"/>
    <property type="project" value="TreeGrafter"/>
</dbReference>
<comment type="similarity">
    <text evidence="3">Belongs to the OpgD/OpgG family.</text>
</comment>
<dbReference type="GO" id="GO:0030246">
    <property type="term" value="F:carbohydrate binding"/>
    <property type="evidence" value="ECO:0007669"/>
    <property type="project" value="InterPro"/>
</dbReference>
<dbReference type="GO" id="GO:0003824">
    <property type="term" value="F:catalytic activity"/>
    <property type="evidence" value="ECO:0007669"/>
    <property type="project" value="InterPro"/>
</dbReference>
<protein>
    <recommendedName>
        <fullName evidence="4">Glucans biosynthesis protein G</fullName>
    </recommendedName>
</protein>
<evidence type="ECO:0000313" key="7">
    <source>
        <dbReference type="EMBL" id="RCN59563.1"/>
    </source>
</evidence>
<evidence type="ECO:0000256" key="1">
    <source>
        <dbReference type="ARBA" id="ARBA00004418"/>
    </source>
</evidence>
<gene>
    <name evidence="7" type="primary">mdoG</name>
    <name evidence="7" type="synonym">opgG</name>
    <name evidence="7" type="ORF">C4900_06290</name>
</gene>
<dbReference type="Pfam" id="PF04349">
    <property type="entry name" value="MdoG"/>
    <property type="match status" value="1"/>
</dbReference>
<name>A0A368HJP1_9GAMM</name>
<dbReference type="InterPro" id="IPR013783">
    <property type="entry name" value="Ig-like_fold"/>
</dbReference>
<feature type="domain" description="Glucan biosynthesis periplasmic MdoG C-terminal" evidence="6">
    <location>
        <begin position="161"/>
        <end position="621"/>
    </location>
</feature>
<dbReference type="InterPro" id="IPR007444">
    <property type="entry name" value="Glucan_biosyn_MdoG_C"/>
</dbReference>
<dbReference type="InterPro" id="IPR014718">
    <property type="entry name" value="GH-type_carb-bd"/>
</dbReference>
<dbReference type="SUPFAM" id="SSF74650">
    <property type="entry name" value="Galactose mutarotase-like"/>
    <property type="match status" value="1"/>
</dbReference>